<gene>
    <name evidence="5" type="ORF">ISS97_10425</name>
</gene>
<feature type="domain" description="HTH hxlR-type" evidence="4">
    <location>
        <begin position="11"/>
        <end position="108"/>
    </location>
</feature>
<protein>
    <submittedName>
        <fullName evidence="5">Helix-turn-helix transcriptional regulator</fullName>
    </submittedName>
</protein>
<dbReference type="InterPro" id="IPR036390">
    <property type="entry name" value="WH_DNA-bd_sf"/>
</dbReference>
<dbReference type="InterPro" id="IPR036388">
    <property type="entry name" value="WH-like_DNA-bd_sf"/>
</dbReference>
<evidence type="ECO:0000259" key="4">
    <source>
        <dbReference type="PROSITE" id="PS51118"/>
    </source>
</evidence>
<dbReference type="Pfam" id="PF01638">
    <property type="entry name" value="HxlR"/>
    <property type="match status" value="1"/>
</dbReference>
<evidence type="ECO:0000313" key="6">
    <source>
        <dbReference type="Proteomes" id="UP001620408"/>
    </source>
</evidence>
<dbReference type="Proteomes" id="UP001620408">
    <property type="component" value="Unassembled WGS sequence"/>
</dbReference>
<comment type="caution">
    <text evidence="5">The sequence shown here is derived from an EMBL/GenBank/DDBJ whole genome shotgun (WGS) entry which is preliminary data.</text>
</comment>
<dbReference type="PANTHER" id="PTHR33204">
    <property type="entry name" value="TRANSCRIPTIONAL REGULATOR, MARR FAMILY"/>
    <property type="match status" value="1"/>
</dbReference>
<dbReference type="Gene3D" id="1.10.10.10">
    <property type="entry name" value="Winged helix-like DNA-binding domain superfamily/Winged helix DNA-binding domain"/>
    <property type="match status" value="1"/>
</dbReference>
<dbReference type="SUPFAM" id="SSF46785">
    <property type="entry name" value="Winged helix' DNA-binding domain"/>
    <property type="match status" value="1"/>
</dbReference>
<dbReference type="PANTHER" id="PTHR33204:SF29">
    <property type="entry name" value="TRANSCRIPTIONAL REGULATOR"/>
    <property type="match status" value="1"/>
</dbReference>
<keyword evidence="1" id="KW-0805">Transcription regulation</keyword>
<evidence type="ECO:0000256" key="3">
    <source>
        <dbReference type="ARBA" id="ARBA00023163"/>
    </source>
</evidence>
<keyword evidence="2" id="KW-0238">DNA-binding</keyword>
<sequence>MIQDEATTYVCPVELALQAIAGKWKPAILWELTAGARRFSELQSALPGIAHKVLSQQLAQLQRDGMVMRSEPASDAPPGYMLTLLGGTLRPSLDALAQWGKAHGERVSANAQEMNRHR</sequence>
<evidence type="ECO:0000256" key="2">
    <source>
        <dbReference type="ARBA" id="ARBA00023125"/>
    </source>
</evidence>
<proteinExistence type="predicted"/>
<dbReference type="RefSeq" id="WP_379986755.1">
    <property type="nucleotide sequence ID" value="NZ_JADIKD010000010.1"/>
</dbReference>
<evidence type="ECO:0000256" key="1">
    <source>
        <dbReference type="ARBA" id="ARBA00023015"/>
    </source>
</evidence>
<dbReference type="InterPro" id="IPR002577">
    <property type="entry name" value="HTH_HxlR"/>
</dbReference>
<dbReference type="EMBL" id="JADIKD010000010">
    <property type="protein sequence ID" value="MFK2917674.1"/>
    <property type="molecule type" value="Genomic_DNA"/>
</dbReference>
<reference evidence="5 6" key="1">
    <citation type="submission" date="2020-10" db="EMBL/GenBank/DDBJ databases">
        <title>Phylogeny of dyella-like bacteria.</title>
        <authorList>
            <person name="Fu J."/>
        </authorList>
    </citation>
    <scope>NUCLEOTIDE SEQUENCE [LARGE SCALE GENOMIC DNA]</scope>
    <source>
        <strain evidence="5 6">BB4</strain>
    </source>
</reference>
<keyword evidence="3" id="KW-0804">Transcription</keyword>
<accession>A0ABW8K898</accession>
<organism evidence="5 6">
    <name type="scientific">Dyella koreensis</name>
    <dbReference type="NCBI Taxonomy" id="311235"/>
    <lineage>
        <taxon>Bacteria</taxon>
        <taxon>Pseudomonadati</taxon>
        <taxon>Pseudomonadota</taxon>
        <taxon>Gammaproteobacteria</taxon>
        <taxon>Lysobacterales</taxon>
        <taxon>Rhodanobacteraceae</taxon>
        <taxon>Dyella</taxon>
    </lineage>
</organism>
<keyword evidence="6" id="KW-1185">Reference proteome</keyword>
<evidence type="ECO:0000313" key="5">
    <source>
        <dbReference type="EMBL" id="MFK2917674.1"/>
    </source>
</evidence>
<name>A0ABW8K898_9GAMM</name>
<dbReference type="PROSITE" id="PS51118">
    <property type="entry name" value="HTH_HXLR"/>
    <property type="match status" value="1"/>
</dbReference>